<evidence type="ECO:0000256" key="1">
    <source>
        <dbReference type="ARBA" id="ARBA00023224"/>
    </source>
</evidence>
<evidence type="ECO:0000259" key="5">
    <source>
        <dbReference type="PROSITE" id="PS50111"/>
    </source>
</evidence>
<organism evidence="7 8">
    <name type="scientific">Carnobacterium antarcticum</name>
    <dbReference type="NCBI Taxonomy" id="2126436"/>
    <lineage>
        <taxon>Bacteria</taxon>
        <taxon>Bacillati</taxon>
        <taxon>Bacillota</taxon>
        <taxon>Bacilli</taxon>
        <taxon>Lactobacillales</taxon>
        <taxon>Carnobacteriaceae</taxon>
        <taxon>Carnobacterium</taxon>
    </lineage>
</organism>
<comment type="caution">
    <text evidence="7">The sequence shown here is derived from an EMBL/GenBank/DDBJ whole genome shotgun (WGS) entry which is preliminary data.</text>
</comment>
<proteinExistence type="inferred from homology"/>
<keyword evidence="8" id="KW-1185">Reference proteome</keyword>
<dbReference type="Pfam" id="PF00672">
    <property type="entry name" value="HAMP"/>
    <property type="match status" value="1"/>
</dbReference>
<evidence type="ECO:0000313" key="8">
    <source>
        <dbReference type="Proteomes" id="UP001597285"/>
    </source>
</evidence>
<feature type="transmembrane region" description="Helical" evidence="4">
    <location>
        <begin position="188"/>
        <end position="207"/>
    </location>
</feature>
<dbReference type="SMART" id="SM00283">
    <property type="entry name" value="MA"/>
    <property type="match status" value="1"/>
</dbReference>
<dbReference type="SUPFAM" id="SSF58104">
    <property type="entry name" value="Methyl-accepting chemotaxis protein (MCP) signaling domain"/>
    <property type="match status" value="1"/>
</dbReference>
<evidence type="ECO:0000256" key="3">
    <source>
        <dbReference type="PROSITE-ProRule" id="PRU00284"/>
    </source>
</evidence>
<gene>
    <name evidence="7" type="ORF">ACFSBK_03280</name>
</gene>
<feature type="domain" description="HAMP" evidence="6">
    <location>
        <begin position="210"/>
        <end position="263"/>
    </location>
</feature>
<evidence type="ECO:0000259" key="6">
    <source>
        <dbReference type="PROSITE" id="PS50885"/>
    </source>
</evidence>
<keyword evidence="1 3" id="KW-0807">Transducer</keyword>
<dbReference type="InterPro" id="IPR004089">
    <property type="entry name" value="MCPsignal_dom"/>
</dbReference>
<dbReference type="InterPro" id="IPR024478">
    <property type="entry name" value="HlyB_4HB_MCP"/>
</dbReference>
<dbReference type="CDD" id="cd11386">
    <property type="entry name" value="MCP_signal"/>
    <property type="match status" value="1"/>
</dbReference>
<feature type="domain" description="Methyl-accepting transducer" evidence="5">
    <location>
        <begin position="282"/>
        <end position="539"/>
    </location>
</feature>
<name>A0ABW4NL79_9LACT</name>
<dbReference type="PANTHER" id="PTHR32089">
    <property type="entry name" value="METHYL-ACCEPTING CHEMOTAXIS PROTEIN MCPB"/>
    <property type="match status" value="1"/>
</dbReference>
<reference evidence="8" key="1">
    <citation type="journal article" date="2019" name="Int. J. Syst. Evol. Microbiol.">
        <title>The Global Catalogue of Microorganisms (GCM) 10K type strain sequencing project: providing services to taxonomists for standard genome sequencing and annotation.</title>
        <authorList>
            <consortium name="The Broad Institute Genomics Platform"/>
            <consortium name="The Broad Institute Genome Sequencing Center for Infectious Disease"/>
            <person name="Wu L."/>
            <person name="Ma J."/>
        </authorList>
    </citation>
    <scope>NUCLEOTIDE SEQUENCE [LARGE SCALE GENOMIC DNA]</scope>
    <source>
        <strain evidence="8">KCTC 42143</strain>
    </source>
</reference>
<evidence type="ECO:0000256" key="4">
    <source>
        <dbReference type="SAM" id="Phobius"/>
    </source>
</evidence>
<evidence type="ECO:0000256" key="2">
    <source>
        <dbReference type="ARBA" id="ARBA00029447"/>
    </source>
</evidence>
<dbReference type="Proteomes" id="UP001597285">
    <property type="component" value="Unassembled WGS sequence"/>
</dbReference>
<protein>
    <submittedName>
        <fullName evidence="7">Methyl-accepting chemotaxis protein</fullName>
    </submittedName>
</protein>
<sequence length="568" mass="62149">MKKKKEKQSKIKSLRTRILVGFGAVVLLIMLSSLFNILSLNDINKSMQTIMEQEMKLLINDEKLLTDMNKRTSLIRGYMAYNDEAYRIQFNTETKESIKLENKALELSDAAELKKLIDKKVAWGRLTDEALEAYDNGDPKKAQDIMNTQAQVLENELEKGFSDLAAKREDNIQKFGDDIMRKGKIIELLSYVVTILVALLSALVAYLTSRSITRPINLVMNHMQTIAGGDLSVEPLPVTTEDETGQLAAAMNMMQDILKQTMHKISEDSETLTAHSEELNQAAFEVKSGSEQVATTMQELATGTETQANTASSLSIVMGNFTKKVRDTNKSGDQISKTSQKVLEMTTEGSRLMESSNQQMQKIDSIVQDAVEKMAILDNQTKEISNLVSIIQTVADQTNLLALNAAIEAARAGEHGRGFAVVADEVRKLAEQVAVSIADITGFVTTIQAESKKVSDSLQNGYTEVEEGTSQINTTGQTFNKISQSVTSMVNEIQSISGNLESIAANSEIMNGSIEEIAAVSQESAAGVEETSAASQQISSSMEEVAGNSEHLAALAEDLSQMVNQFKL</sequence>
<feature type="transmembrane region" description="Helical" evidence="4">
    <location>
        <begin position="20"/>
        <end position="40"/>
    </location>
</feature>
<keyword evidence="4" id="KW-1133">Transmembrane helix</keyword>
<keyword evidence="4" id="KW-0812">Transmembrane</keyword>
<accession>A0ABW4NL79</accession>
<evidence type="ECO:0000313" key="7">
    <source>
        <dbReference type="EMBL" id="MFD1798883.1"/>
    </source>
</evidence>
<dbReference type="SMART" id="SM00304">
    <property type="entry name" value="HAMP"/>
    <property type="match status" value="1"/>
</dbReference>
<comment type="similarity">
    <text evidence="2">Belongs to the methyl-accepting chemotaxis (MCP) protein family.</text>
</comment>
<dbReference type="PANTHER" id="PTHR32089:SF112">
    <property type="entry name" value="LYSOZYME-LIKE PROTEIN-RELATED"/>
    <property type="match status" value="1"/>
</dbReference>
<dbReference type="PROSITE" id="PS50885">
    <property type="entry name" value="HAMP"/>
    <property type="match status" value="1"/>
</dbReference>
<dbReference type="RefSeq" id="WP_058919281.1">
    <property type="nucleotide sequence ID" value="NZ_JBHSQC010000015.1"/>
</dbReference>
<dbReference type="Gene3D" id="1.10.287.950">
    <property type="entry name" value="Methyl-accepting chemotaxis protein"/>
    <property type="match status" value="1"/>
</dbReference>
<dbReference type="Pfam" id="PF12729">
    <property type="entry name" value="4HB_MCP_1"/>
    <property type="match status" value="1"/>
</dbReference>
<dbReference type="PROSITE" id="PS50111">
    <property type="entry name" value="CHEMOTAXIS_TRANSDUC_2"/>
    <property type="match status" value="1"/>
</dbReference>
<dbReference type="EMBL" id="JBHUFF010000008">
    <property type="protein sequence ID" value="MFD1798883.1"/>
    <property type="molecule type" value="Genomic_DNA"/>
</dbReference>
<dbReference type="InterPro" id="IPR003660">
    <property type="entry name" value="HAMP_dom"/>
</dbReference>
<keyword evidence="4" id="KW-0472">Membrane</keyword>
<dbReference type="CDD" id="cd06225">
    <property type="entry name" value="HAMP"/>
    <property type="match status" value="1"/>
</dbReference>
<dbReference type="Gene3D" id="6.10.340.10">
    <property type="match status" value="1"/>
</dbReference>
<dbReference type="Pfam" id="PF00015">
    <property type="entry name" value="MCPsignal"/>
    <property type="match status" value="1"/>
</dbReference>